<dbReference type="Proteomes" id="UP000032721">
    <property type="component" value="Chromosome"/>
</dbReference>
<evidence type="ECO:0008006" key="5">
    <source>
        <dbReference type="Google" id="ProtNLM"/>
    </source>
</evidence>
<proteinExistence type="predicted"/>
<dbReference type="HOGENOM" id="CLU_2468306_0_0_6"/>
<organism evidence="1 3">
    <name type="scientific">Xenorhabdus doucetiae</name>
    <dbReference type="NCBI Taxonomy" id="351671"/>
    <lineage>
        <taxon>Bacteria</taxon>
        <taxon>Pseudomonadati</taxon>
        <taxon>Pseudomonadota</taxon>
        <taxon>Gammaproteobacteria</taxon>
        <taxon>Enterobacterales</taxon>
        <taxon>Morganellaceae</taxon>
        <taxon>Xenorhabdus</taxon>
    </lineage>
</organism>
<dbReference type="OrthoDB" id="328972at2"/>
<gene>
    <name evidence="2" type="ORF">LY16_03105</name>
    <name evidence="1" type="ORF">XDD1_1935</name>
</gene>
<name>A0A068QS62_9GAMM</name>
<evidence type="ECO:0000313" key="3">
    <source>
        <dbReference type="Proteomes" id="UP000032721"/>
    </source>
</evidence>
<reference evidence="1 3" key="1">
    <citation type="submission" date="2013-07" db="EMBL/GenBank/DDBJ databases">
        <authorList>
            <person name="Genoscope - CEA"/>
        </authorList>
    </citation>
    <scope>NUCLEOTIDE SEQUENCE [LARGE SCALE GENOMIC DNA]</scope>
    <source>
        <strain evidence="1">FRM16</strain>
        <strain evidence="3">FRM16 / DSM 17909</strain>
    </source>
</reference>
<dbReference type="Proteomes" id="UP000324170">
    <property type="component" value="Unassembled WGS sequence"/>
</dbReference>
<keyword evidence="4" id="KW-1185">Reference proteome</keyword>
<protein>
    <recommendedName>
        <fullName evidence="5">YdhG-like domain-containing protein</fullName>
    </recommendedName>
</protein>
<dbReference type="RefSeq" id="WP_045970484.1">
    <property type="nucleotide sequence ID" value="NZ_CAWMED010000001.1"/>
</dbReference>
<dbReference type="EMBL" id="VNHN01000068">
    <property type="protein sequence ID" value="TYO99776.1"/>
    <property type="molecule type" value="Genomic_DNA"/>
</dbReference>
<evidence type="ECO:0000313" key="4">
    <source>
        <dbReference type="Proteomes" id="UP000324170"/>
    </source>
</evidence>
<dbReference type="STRING" id="351671.XDD1_1935"/>
<dbReference type="KEGG" id="xdo:XDD1_1935"/>
<dbReference type="AlphaFoldDB" id="A0A068QS62"/>
<evidence type="ECO:0000313" key="1">
    <source>
        <dbReference type="EMBL" id="CDG17634.1"/>
    </source>
</evidence>
<accession>A0A068QS62</accession>
<dbReference type="EMBL" id="FO704550">
    <property type="protein sequence ID" value="CDG17634.1"/>
    <property type="molecule type" value="Genomic_DNA"/>
</dbReference>
<sequence length="88" mass="10313">MTDFQSNEVHLVFNHYPERYQKSLLTIRALIFDVASKTEDVGVITEMLKWGQPSYNRAIVLEPKNNLPIDELSICIEMALTYKLRKKR</sequence>
<reference evidence="2 4" key="2">
    <citation type="submission" date="2019-07" db="EMBL/GenBank/DDBJ databases">
        <title>Genomic Encyclopedia of Type Strains, Phase I: the one thousand microbial genomes (KMG-I) project.</title>
        <authorList>
            <person name="Kyrpides N."/>
        </authorList>
    </citation>
    <scope>NUCLEOTIDE SEQUENCE [LARGE SCALE GENOMIC DNA]</scope>
    <source>
        <strain evidence="2 4">DSM 17909</strain>
    </source>
</reference>
<evidence type="ECO:0000313" key="2">
    <source>
        <dbReference type="EMBL" id="TYO99776.1"/>
    </source>
</evidence>